<dbReference type="InterPro" id="IPR016181">
    <property type="entry name" value="Acyl_CoA_acyltransferase"/>
</dbReference>
<comment type="caution">
    <text evidence="4">The sequence shown here is derived from an EMBL/GenBank/DDBJ whole genome shotgun (WGS) entry which is preliminary data.</text>
</comment>
<dbReference type="EMBL" id="BONI01000030">
    <property type="protein sequence ID" value="GIG07127.1"/>
    <property type="molecule type" value="Genomic_DNA"/>
</dbReference>
<name>A0A8J3P7Y4_9ACTN</name>
<evidence type="ECO:0000256" key="2">
    <source>
        <dbReference type="ARBA" id="ARBA00022679"/>
    </source>
</evidence>
<dbReference type="PANTHER" id="PTHR36449">
    <property type="entry name" value="ACETYLTRANSFERASE-RELATED"/>
    <property type="match status" value="1"/>
</dbReference>
<evidence type="ECO:0000313" key="4">
    <source>
        <dbReference type="EMBL" id="GIG07127.1"/>
    </source>
</evidence>
<proteinExistence type="predicted"/>
<keyword evidence="1" id="KW-1277">Toxin-antitoxin system</keyword>
<organism evidence="4 5">
    <name type="scientific">Catellatospora coxensis</name>
    <dbReference type="NCBI Taxonomy" id="310354"/>
    <lineage>
        <taxon>Bacteria</taxon>
        <taxon>Bacillati</taxon>
        <taxon>Actinomycetota</taxon>
        <taxon>Actinomycetes</taxon>
        <taxon>Micromonosporales</taxon>
        <taxon>Micromonosporaceae</taxon>
        <taxon>Catellatospora</taxon>
    </lineage>
</organism>
<dbReference type="AlphaFoldDB" id="A0A8J3P7Y4"/>
<dbReference type="GO" id="GO:0016746">
    <property type="term" value="F:acyltransferase activity"/>
    <property type="evidence" value="ECO:0007669"/>
    <property type="project" value="UniProtKB-KW"/>
</dbReference>
<reference evidence="4 5" key="1">
    <citation type="submission" date="2021-01" db="EMBL/GenBank/DDBJ databases">
        <title>Whole genome shotgun sequence of Catellatospora coxensis NBRC 107359.</title>
        <authorList>
            <person name="Komaki H."/>
            <person name="Tamura T."/>
        </authorList>
    </citation>
    <scope>NUCLEOTIDE SEQUENCE [LARGE SCALE GENOMIC DNA]</scope>
    <source>
        <strain evidence="4 5">NBRC 107359</strain>
    </source>
</reference>
<keyword evidence="2" id="KW-0808">Transferase</keyword>
<sequence length="130" mass="13925">MVAQCVRGLDQADGRVVGYYALAAGSVAPADAPRRIMQGTGHCHQPVVILTRLGVDQAVQGAGLGRALVVDALRRIATAAEVIGVRALLIHCESEAVRDFYLRLAKFDPSPTDSLHLLLMMKDLRRALAP</sequence>
<keyword evidence="3" id="KW-0012">Acyltransferase</keyword>
<dbReference type="SUPFAM" id="SSF55729">
    <property type="entry name" value="Acyl-CoA N-acyltransferases (Nat)"/>
    <property type="match status" value="1"/>
</dbReference>
<accession>A0A8J3P7Y4</accession>
<dbReference type="PANTHER" id="PTHR36449:SF1">
    <property type="entry name" value="ACETYLTRANSFERASE"/>
    <property type="match status" value="1"/>
</dbReference>
<dbReference type="Proteomes" id="UP000630887">
    <property type="component" value="Unassembled WGS sequence"/>
</dbReference>
<dbReference type="Gene3D" id="3.40.630.30">
    <property type="match status" value="1"/>
</dbReference>
<evidence type="ECO:0008006" key="6">
    <source>
        <dbReference type="Google" id="ProtNLM"/>
    </source>
</evidence>
<evidence type="ECO:0000256" key="1">
    <source>
        <dbReference type="ARBA" id="ARBA00022649"/>
    </source>
</evidence>
<dbReference type="RefSeq" id="WP_203693467.1">
    <property type="nucleotide sequence ID" value="NZ_BAAALC010000005.1"/>
</dbReference>
<evidence type="ECO:0000256" key="3">
    <source>
        <dbReference type="ARBA" id="ARBA00023315"/>
    </source>
</evidence>
<protein>
    <recommendedName>
        <fullName evidence="6">Acetyltransferase (GNAT) family protein</fullName>
    </recommendedName>
</protein>
<evidence type="ECO:0000313" key="5">
    <source>
        <dbReference type="Proteomes" id="UP000630887"/>
    </source>
</evidence>
<gene>
    <name evidence="4" type="ORF">Cco03nite_38270</name>
</gene>
<keyword evidence="5" id="KW-1185">Reference proteome</keyword>